<dbReference type="InterPro" id="IPR013525">
    <property type="entry name" value="ABC2_TM"/>
</dbReference>
<evidence type="ECO:0000256" key="3">
    <source>
        <dbReference type="ARBA" id="ARBA00022448"/>
    </source>
</evidence>
<dbReference type="GO" id="GO:0005886">
    <property type="term" value="C:plasma membrane"/>
    <property type="evidence" value="ECO:0007669"/>
    <property type="project" value="UniProtKB-SubCell"/>
</dbReference>
<dbReference type="EMBL" id="SODD01000056">
    <property type="protein sequence ID" value="TDW10469.1"/>
    <property type="molecule type" value="Genomic_DNA"/>
</dbReference>
<dbReference type="Proteomes" id="UP000294743">
    <property type="component" value="Unassembled WGS sequence"/>
</dbReference>
<organism evidence="10 11">
    <name type="scientific">Breznakia blatticola</name>
    <dbReference type="NCBI Taxonomy" id="1754012"/>
    <lineage>
        <taxon>Bacteria</taxon>
        <taxon>Bacillati</taxon>
        <taxon>Bacillota</taxon>
        <taxon>Erysipelotrichia</taxon>
        <taxon>Erysipelotrichales</taxon>
        <taxon>Erysipelotrichaceae</taxon>
        <taxon>Breznakia</taxon>
    </lineage>
</organism>
<comment type="similarity">
    <text evidence="2 8">Belongs to the ABC-2 integral membrane protein family.</text>
</comment>
<comment type="subcellular location">
    <subcellularLocation>
        <location evidence="1 8">Cell membrane</location>
        <topology evidence="1 8">Multi-pass membrane protein</topology>
    </subcellularLocation>
</comment>
<reference evidence="10 11" key="1">
    <citation type="submission" date="2019-03" db="EMBL/GenBank/DDBJ databases">
        <title>Genomic Encyclopedia of Type Strains, Phase IV (KMG-IV): sequencing the most valuable type-strain genomes for metagenomic binning, comparative biology and taxonomic classification.</title>
        <authorList>
            <person name="Goeker M."/>
        </authorList>
    </citation>
    <scope>NUCLEOTIDE SEQUENCE [LARGE SCALE GENOMIC DNA]</scope>
    <source>
        <strain evidence="10 11">DSM 28867</strain>
    </source>
</reference>
<dbReference type="GO" id="GO:0015920">
    <property type="term" value="P:lipopolysaccharide transport"/>
    <property type="evidence" value="ECO:0007669"/>
    <property type="project" value="TreeGrafter"/>
</dbReference>
<keyword evidence="4 8" id="KW-1003">Cell membrane</keyword>
<evidence type="ECO:0000256" key="7">
    <source>
        <dbReference type="ARBA" id="ARBA00023136"/>
    </source>
</evidence>
<feature type="transmembrane region" description="Helical" evidence="8">
    <location>
        <begin position="37"/>
        <end position="57"/>
    </location>
</feature>
<feature type="transmembrane region" description="Helical" evidence="8">
    <location>
        <begin position="187"/>
        <end position="205"/>
    </location>
</feature>
<proteinExistence type="inferred from homology"/>
<keyword evidence="11" id="KW-1185">Reference proteome</keyword>
<sequence>MTMKSVWFVLKENLTNFNRILSISKYETLADYRESRLGVLWSVFNPLIQIFTYWIAFGLIMRKGSPATSPTGVGISYLPWMVVGIAVWFFVSPCITKGCNAIYAKRNIITKMKFPISILPATVVFKELFNHIVMIGVVLVLLLLRGHEPNMLWLQVLYYMFCAVCLCISLGMVTSVLNMFTRDVKKLISACMRMLMYLSPILWPITDVLASSSSLVRSLEPFIKLNPLYYIIEGYRGSLFYQDPVTMHPSQTLYFWCVVVGLYVVGSILMYKFKHKFIDML</sequence>
<dbReference type="AlphaFoldDB" id="A0A4R7Z9J4"/>
<feature type="transmembrane region" description="Helical" evidence="8">
    <location>
        <begin position="253"/>
        <end position="271"/>
    </location>
</feature>
<evidence type="ECO:0000313" key="10">
    <source>
        <dbReference type="EMBL" id="TDW10469.1"/>
    </source>
</evidence>
<comment type="caution">
    <text evidence="10">The sequence shown here is derived from an EMBL/GenBank/DDBJ whole genome shotgun (WGS) entry which is preliminary data.</text>
</comment>
<dbReference type="PANTHER" id="PTHR30413">
    <property type="entry name" value="INNER MEMBRANE TRANSPORT PERMEASE"/>
    <property type="match status" value="1"/>
</dbReference>
<dbReference type="GO" id="GO:0140359">
    <property type="term" value="F:ABC-type transporter activity"/>
    <property type="evidence" value="ECO:0007669"/>
    <property type="project" value="InterPro"/>
</dbReference>
<feature type="transmembrane region" description="Helical" evidence="8">
    <location>
        <begin position="77"/>
        <end position="95"/>
    </location>
</feature>
<feature type="transmembrane region" description="Helical" evidence="8">
    <location>
        <begin position="116"/>
        <end position="144"/>
    </location>
</feature>
<keyword evidence="5 8" id="KW-0812">Transmembrane</keyword>
<evidence type="ECO:0000256" key="1">
    <source>
        <dbReference type="ARBA" id="ARBA00004651"/>
    </source>
</evidence>
<dbReference type="Pfam" id="PF01061">
    <property type="entry name" value="ABC2_membrane"/>
    <property type="match status" value="1"/>
</dbReference>
<keyword evidence="6 8" id="KW-1133">Transmembrane helix</keyword>
<evidence type="ECO:0000256" key="2">
    <source>
        <dbReference type="ARBA" id="ARBA00007783"/>
    </source>
</evidence>
<evidence type="ECO:0000259" key="9">
    <source>
        <dbReference type="PROSITE" id="PS51012"/>
    </source>
</evidence>
<evidence type="ECO:0000256" key="6">
    <source>
        <dbReference type="ARBA" id="ARBA00022989"/>
    </source>
</evidence>
<keyword evidence="7 8" id="KW-0472">Membrane</keyword>
<evidence type="ECO:0000313" key="11">
    <source>
        <dbReference type="Proteomes" id="UP000294743"/>
    </source>
</evidence>
<feature type="transmembrane region" description="Helical" evidence="8">
    <location>
        <begin position="156"/>
        <end position="180"/>
    </location>
</feature>
<accession>A0A4R7Z9J4</accession>
<gene>
    <name evidence="10" type="ORF">EDD63_15610</name>
</gene>
<dbReference type="PROSITE" id="PS51012">
    <property type="entry name" value="ABC_TM2"/>
    <property type="match status" value="1"/>
</dbReference>
<name>A0A4R7Z9J4_9FIRM</name>
<feature type="domain" description="ABC transmembrane type-2" evidence="9">
    <location>
        <begin position="37"/>
        <end position="273"/>
    </location>
</feature>
<evidence type="ECO:0000256" key="5">
    <source>
        <dbReference type="ARBA" id="ARBA00022692"/>
    </source>
</evidence>
<keyword evidence="3 8" id="KW-0813">Transport</keyword>
<evidence type="ECO:0000256" key="8">
    <source>
        <dbReference type="RuleBase" id="RU361157"/>
    </source>
</evidence>
<evidence type="ECO:0000256" key="4">
    <source>
        <dbReference type="ARBA" id="ARBA00022475"/>
    </source>
</evidence>
<dbReference type="InterPro" id="IPR047817">
    <property type="entry name" value="ABC2_TM_bact-type"/>
</dbReference>
<dbReference type="PANTHER" id="PTHR30413:SF10">
    <property type="entry name" value="CAPSULE POLYSACCHARIDE EXPORT INNER-MEMBRANE PROTEIN CTRC"/>
    <property type="match status" value="1"/>
</dbReference>
<protein>
    <recommendedName>
        <fullName evidence="8">Transport permease protein</fullName>
    </recommendedName>
</protein>